<dbReference type="EMBL" id="BOLY01000001">
    <property type="protein sequence ID" value="GIZ37370.1"/>
    <property type="molecule type" value="Genomic_DNA"/>
</dbReference>
<proteinExistence type="predicted"/>
<evidence type="ECO:0000313" key="1">
    <source>
        <dbReference type="EMBL" id="GIZ37370.1"/>
    </source>
</evidence>
<comment type="caution">
    <text evidence="1">The sequence shown here is derived from an EMBL/GenBank/DDBJ whole genome shotgun (WGS) entry which is preliminary data.</text>
</comment>
<dbReference type="AlphaFoldDB" id="A0A9P3CBL2"/>
<name>A0A9P3CBL2_9PEZI</name>
<dbReference type="Proteomes" id="UP000825890">
    <property type="component" value="Unassembled WGS sequence"/>
</dbReference>
<evidence type="ECO:0000313" key="2">
    <source>
        <dbReference type="Proteomes" id="UP000825890"/>
    </source>
</evidence>
<protein>
    <submittedName>
        <fullName evidence="1">Uncharacterized protein</fullName>
    </submittedName>
</protein>
<dbReference type="RefSeq" id="XP_044651857.1">
    <property type="nucleotide sequence ID" value="XM_044795922.1"/>
</dbReference>
<gene>
    <name evidence="1" type="ORF">CKM354_000081800</name>
</gene>
<organism evidence="1 2">
    <name type="scientific">Cercospora kikuchii</name>
    <dbReference type="NCBI Taxonomy" id="84275"/>
    <lineage>
        <taxon>Eukaryota</taxon>
        <taxon>Fungi</taxon>
        <taxon>Dikarya</taxon>
        <taxon>Ascomycota</taxon>
        <taxon>Pezizomycotina</taxon>
        <taxon>Dothideomycetes</taxon>
        <taxon>Dothideomycetidae</taxon>
        <taxon>Mycosphaerellales</taxon>
        <taxon>Mycosphaerellaceae</taxon>
        <taxon>Cercospora</taxon>
    </lineage>
</organism>
<dbReference type="GeneID" id="68286393"/>
<sequence>MNYTQAPLKIISSHSQKHQELWTSDLQQQRTFYATRTPTGNHDSSTWPTRDFGMAMGGNSLALCSWPRRNPRRHSSPH</sequence>
<reference evidence="1 2" key="1">
    <citation type="submission" date="2021-01" db="EMBL/GenBank/DDBJ databases">
        <title>Cercospora kikuchii MAFF 305040 whole genome shotgun sequence.</title>
        <authorList>
            <person name="Kashiwa T."/>
            <person name="Suzuki T."/>
        </authorList>
    </citation>
    <scope>NUCLEOTIDE SEQUENCE [LARGE SCALE GENOMIC DNA]</scope>
    <source>
        <strain evidence="1 2">MAFF 305040</strain>
    </source>
</reference>
<dbReference type="OrthoDB" id="3644769at2759"/>
<keyword evidence="2" id="KW-1185">Reference proteome</keyword>
<accession>A0A9P3CBL2</accession>